<evidence type="ECO:0000313" key="3">
    <source>
        <dbReference type="Proteomes" id="UP000800040"/>
    </source>
</evidence>
<reference evidence="2" key="1">
    <citation type="submission" date="2020-01" db="EMBL/GenBank/DDBJ databases">
        <authorList>
            <consortium name="DOE Joint Genome Institute"/>
            <person name="Haridas S."/>
            <person name="Albert R."/>
            <person name="Binder M."/>
            <person name="Bloem J."/>
            <person name="Labutti K."/>
            <person name="Salamov A."/>
            <person name="Andreopoulos B."/>
            <person name="Baker S.E."/>
            <person name="Barry K."/>
            <person name="Bills G."/>
            <person name="Bluhm B.H."/>
            <person name="Cannon C."/>
            <person name="Castanera R."/>
            <person name="Culley D.E."/>
            <person name="Daum C."/>
            <person name="Ezra D."/>
            <person name="Gonzalez J.B."/>
            <person name="Henrissat B."/>
            <person name="Kuo A."/>
            <person name="Liang C."/>
            <person name="Lipzen A."/>
            <person name="Lutzoni F."/>
            <person name="Magnuson J."/>
            <person name="Mondo S."/>
            <person name="Nolan M."/>
            <person name="Ohm R."/>
            <person name="Pangilinan J."/>
            <person name="Park H.-J."/>
            <person name="Ramirez L."/>
            <person name="Alfaro M."/>
            <person name="Sun H."/>
            <person name="Tritt A."/>
            <person name="Yoshinaga Y."/>
            <person name="Zwiers L.-H."/>
            <person name="Turgeon B.G."/>
            <person name="Goodwin S.B."/>
            <person name="Spatafora J.W."/>
            <person name="Crous P.W."/>
            <person name="Grigoriev I.V."/>
        </authorList>
    </citation>
    <scope>NUCLEOTIDE SEQUENCE</scope>
    <source>
        <strain evidence="2">P77</strain>
    </source>
</reference>
<dbReference type="PANTHER" id="PTHR23024">
    <property type="entry name" value="ARYLACETAMIDE DEACETYLASE"/>
    <property type="match status" value="1"/>
</dbReference>
<protein>
    <submittedName>
        <fullName evidence="2">Alpha/beta-hydrolase</fullName>
    </submittedName>
</protein>
<dbReference type="OrthoDB" id="19653at2759"/>
<proteinExistence type="predicted"/>
<gene>
    <name evidence="2" type="ORF">BDW02DRAFT_106374</name>
</gene>
<dbReference type="InterPro" id="IPR029058">
    <property type="entry name" value="AB_hydrolase_fold"/>
</dbReference>
<dbReference type="InterPro" id="IPR013094">
    <property type="entry name" value="AB_hydrolase_3"/>
</dbReference>
<dbReference type="GO" id="GO:0016787">
    <property type="term" value="F:hydrolase activity"/>
    <property type="evidence" value="ECO:0007669"/>
    <property type="project" value="UniProtKB-KW"/>
</dbReference>
<organism evidence="2 3">
    <name type="scientific">Decorospora gaudefroyi</name>
    <dbReference type="NCBI Taxonomy" id="184978"/>
    <lineage>
        <taxon>Eukaryota</taxon>
        <taxon>Fungi</taxon>
        <taxon>Dikarya</taxon>
        <taxon>Ascomycota</taxon>
        <taxon>Pezizomycotina</taxon>
        <taxon>Dothideomycetes</taxon>
        <taxon>Pleosporomycetidae</taxon>
        <taxon>Pleosporales</taxon>
        <taxon>Pleosporineae</taxon>
        <taxon>Pleosporaceae</taxon>
        <taxon>Decorospora</taxon>
    </lineage>
</organism>
<evidence type="ECO:0000259" key="1">
    <source>
        <dbReference type="Pfam" id="PF07859"/>
    </source>
</evidence>
<dbReference type="Pfam" id="PF07859">
    <property type="entry name" value="Abhydrolase_3"/>
    <property type="match status" value="1"/>
</dbReference>
<feature type="domain" description="Alpha/beta hydrolase fold-3" evidence="1">
    <location>
        <begin position="147"/>
        <end position="294"/>
    </location>
</feature>
<dbReference type="PANTHER" id="PTHR23024:SF24">
    <property type="entry name" value="ALPHA_BETA HYDROLASE FOLD-3 DOMAIN-CONTAINING PROTEIN"/>
    <property type="match status" value="1"/>
</dbReference>
<keyword evidence="2" id="KW-0378">Hydrolase</keyword>
<dbReference type="InterPro" id="IPR050466">
    <property type="entry name" value="Carboxylest/Gibb_receptor"/>
</dbReference>
<dbReference type="Gene3D" id="3.40.50.1820">
    <property type="entry name" value="alpha/beta hydrolase"/>
    <property type="match status" value="1"/>
</dbReference>
<name>A0A6A5KAC8_9PLEO</name>
<dbReference type="Proteomes" id="UP000800040">
    <property type="component" value="Unassembled WGS sequence"/>
</dbReference>
<sequence length="496" mass="56419">MSKPTRTNEESKQIAALQDRVGIRESKLKNIVGNDYAALPKWDWPEDAMKIVKEAQKDAIKNRELVTRHIRDLYTWPSEDLANEKVFLEGKGAFSTFTRSRAWFEEEGFHEFTTNYSFSNRWDKTYLPATFLVPKVLVPGHKAPVMWYFHGGGYCTGASDGIPWYSQTAMRRAKNRGAIVIGIDYPLGPEGNYKDIVDSLGDFLAWYKADKSFDPNHTSWTDWLYKQTPNLNYTLDKSSVYIEGESAGGQAAVTTIWLNAKKGGPNLPIDAALLRFPMIEHYTRSWEKSANKQNKAVYMGLHCSKTEAEQRVANIKAVILDLERRGLVPTIPARYPPVGMAFAFLLSITGEWTWFFQRQHDERIHDMVAPTDTDFMDGLGRINNSVQDVVHECLPPMYVYHGHDDGNCPVEGTANFVNRLRELYPTRYGSEKGLVFHIVRVLAKKLEVANPMTGELKTVENATSVGHGFDYSLDEKNEKFLKEAYDWVGGFWGRNG</sequence>
<dbReference type="AlphaFoldDB" id="A0A6A5KAC8"/>
<keyword evidence="3" id="KW-1185">Reference proteome</keyword>
<accession>A0A6A5KAC8</accession>
<evidence type="ECO:0000313" key="2">
    <source>
        <dbReference type="EMBL" id="KAF1830293.1"/>
    </source>
</evidence>
<dbReference type="EMBL" id="ML975402">
    <property type="protein sequence ID" value="KAF1830293.1"/>
    <property type="molecule type" value="Genomic_DNA"/>
</dbReference>
<dbReference type="SUPFAM" id="SSF53474">
    <property type="entry name" value="alpha/beta-Hydrolases"/>
    <property type="match status" value="1"/>
</dbReference>